<protein>
    <submittedName>
        <fullName evidence="4">Aste57867_23460 protein</fullName>
    </submittedName>
</protein>
<dbReference type="EMBL" id="CAADRA010007299">
    <property type="protein sequence ID" value="VFU00105.1"/>
    <property type="molecule type" value="Genomic_DNA"/>
</dbReference>
<dbReference type="Gene3D" id="1.10.10.60">
    <property type="entry name" value="Homeodomain-like"/>
    <property type="match status" value="1"/>
</dbReference>
<dbReference type="PROSITE" id="PS51294">
    <property type="entry name" value="HTH_MYB"/>
    <property type="match status" value="1"/>
</dbReference>
<dbReference type="EMBL" id="VJMH01007273">
    <property type="protein sequence ID" value="KAF0684542.1"/>
    <property type="molecule type" value="Genomic_DNA"/>
</dbReference>
<feature type="region of interest" description="Disordered" evidence="1">
    <location>
        <begin position="80"/>
        <end position="100"/>
    </location>
</feature>
<evidence type="ECO:0000313" key="4">
    <source>
        <dbReference type="EMBL" id="VFU00105.1"/>
    </source>
</evidence>
<dbReference type="InterPro" id="IPR001005">
    <property type="entry name" value="SANT/Myb"/>
</dbReference>
<dbReference type="SUPFAM" id="SSF46689">
    <property type="entry name" value="Homeodomain-like"/>
    <property type="match status" value="1"/>
</dbReference>
<gene>
    <name evidence="4" type="primary">Aste57867_23460</name>
    <name evidence="3" type="ORF">As57867_023389</name>
    <name evidence="4" type="ORF">ASTE57867_23460</name>
</gene>
<dbReference type="AlphaFoldDB" id="A0A485LMX7"/>
<reference evidence="4 5" key="1">
    <citation type="submission" date="2019-03" db="EMBL/GenBank/DDBJ databases">
        <authorList>
            <person name="Gaulin E."/>
            <person name="Dumas B."/>
        </authorList>
    </citation>
    <scope>NUCLEOTIDE SEQUENCE [LARGE SCALE GENOMIC DNA]</scope>
    <source>
        <strain evidence="4">CBS 568.67</strain>
    </source>
</reference>
<organism evidence="4 5">
    <name type="scientific">Aphanomyces stellatus</name>
    <dbReference type="NCBI Taxonomy" id="120398"/>
    <lineage>
        <taxon>Eukaryota</taxon>
        <taxon>Sar</taxon>
        <taxon>Stramenopiles</taxon>
        <taxon>Oomycota</taxon>
        <taxon>Saprolegniomycetes</taxon>
        <taxon>Saprolegniales</taxon>
        <taxon>Verrucalvaceae</taxon>
        <taxon>Aphanomyces</taxon>
    </lineage>
</organism>
<evidence type="ECO:0000256" key="1">
    <source>
        <dbReference type="SAM" id="MobiDB-lite"/>
    </source>
</evidence>
<dbReference type="Proteomes" id="UP000332933">
    <property type="component" value="Unassembled WGS sequence"/>
</dbReference>
<dbReference type="InterPro" id="IPR017930">
    <property type="entry name" value="Myb_dom"/>
</dbReference>
<sequence>MPEDDDPSTLCDVFEQMLQVNEDLLAAVAEQQQWDRGDPSMAAVASATAYQQLLHKNLLEMADFVDSLCGVFVSVDASSAEVPAQKKPRTDDGHSKETSLLLSTIQANENLRARRRSEKRFLSFQKKVKEQEDHVPDKVPLPLMYPPPPPPPPLPTPLSLKAHGALMLRPCPLPMPTAPNVSILPGKNRLVVAKEECLACHRLGKTVKDCRTVWKHITPSWKTSLPPPPPPAPVSLLPPVAFPPMIYPFMPFALPLATKPAAANASSTPRTTFKRMCVQCKTDHQSLYQCRTVLQHTDPEWKRPETPGAGGATQRSYSRWTDAEMQTFHELVEVHGYRDVSKLALYLQTKDKKQVKSYLQRYLKSKQDGDPTSVMEMPARQCLASSTVYGHCKYRSLASPNAY</sequence>
<evidence type="ECO:0000313" key="3">
    <source>
        <dbReference type="EMBL" id="KAF0684542.1"/>
    </source>
</evidence>
<accession>A0A485LMX7</accession>
<feature type="domain" description="HTH myb-type" evidence="2">
    <location>
        <begin position="319"/>
        <end position="367"/>
    </location>
</feature>
<proteinExistence type="predicted"/>
<keyword evidence="5" id="KW-1185">Reference proteome</keyword>
<dbReference type="CDD" id="cd00167">
    <property type="entry name" value="SANT"/>
    <property type="match status" value="1"/>
</dbReference>
<dbReference type="OrthoDB" id="78635at2759"/>
<feature type="compositionally biased region" description="Basic and acidic residues" evidence="1">
    <location>
        <begin position="88"/>
        <end position="97"/>
    </location>
</feature>
<evidence type="ECO:0000259" key="2">
    <source>
        <dbReference type="PROSITE" id="PS51294"/>
    </source>
</evidence>
<name>A0A485LMX7_9STRA</name>
<evidence type="ECO:0000313" key="5">
    <source>
        <dbReference type="Proteomes" id="UP000332933"/>
    </source>
</evidence>
<dbReference type="Pfam" id="PF00249">
    <property type="entry name" value="Myb_DNA-binding"/>
    <property type="match status" value="1"/>
</dbReference>
<reference evidence="3" key="2">
    <citation type="submission" date="2019-06" db="EMBL/GenBank/DDBJ databases">
        <title>Genomics analysis of Aphanomyces spp. identifies a new class of oomycete effector associated with host adaptation.</title>
        <authorList>
            <person name="Gaulin E."/>
        </authorList>
    </citation>
    <scope>NUCLEOTIDE SEQUENCE</scope>
    <source>
        <strain evidence="3">CBS 578.67</strain>
    </source>
</reference>
<dbReference type="InterPro" id="IPR009057">
    <property type="entry name" value="Homeodomain-like_sf"/>
</dbReference>